<dbReference type="STRING" id="1079.BVIR_2135"/>
<reference evidence="2" key="1">
    <citation type="journal article" date="2015" name="Genome Announc.">
        <title>Complete Genome Sequence of the Bacteriochlorophyll b-Producing Photosynthetic Bacterium Blastochloris viridis.</title>
        <authorList>
            <person name="Tsukatani Y."/>
            <person name="Hirose Y."/>
            <person name="Harada J."/>
            <person name="Misawa N."/>
            <person name="Mori K."/>
            <person name="Inoue K."/>
            <person name="Tamiaki H."/>
        </authorList>
    </citation>
    <scope>NUCLEOTIDE SEQUENCE [LARGE SCALE GENOMIC DNA]</scope>
    <source>
        <strain evidence="2">DSM 133</strain>
    </source>
</reference>
<dbReference type="Pfam" id="PF09945">
    <property type="entry name" value="DUF2177"/>
    <property type="match status" value="1"/>
</dbReference>
<dbReference type="AlphaFoldDB" id="A0A0H5BQ12"/>
<dbReference type="InterPro" id="IPR018687">
    <property type="entry name" value="DUF2177_membr"/>
</dbReference>
<feature type="transmembrane region" description="Helical" evidence="1">
    <location>
        <begin position="71"/>
        <end position="90"/>
    </location>
</feature>
<dbReference type="PATRIC" id="fig|1079.6.peg.2216"/>
<keyword evidence="1" id="KW-1133">Transmembrane helix</keyword>
<evidence type="ECO:0000313" key="2">
    <source>
        <dbReference type="EMBL" id="BAS00189.1"/>
    </source>
</evidence>
<feature type="transmembrane region" description="Helical" evidence="1">
    <location>
        <begin position="110"/>
        <end position="128"/>
    </location>
</feature>
<feature type="transmembrane region" description="Helical" evidence="1">
    <location>
        <begin position="44"/>
        <end position="64"/>
    </location>
</feature>
<dbReference type="KEGG" id="bvr:BVIR_2135"/>
<evidence type="ECO:0000256" key="1">
    <source>
        <dbReference type="SAM" id="Phobius"/>
    </source>
</evidence>
<evidence type="ECO:0000313" key="4">
    <source>
        <dbReference type="Proteomes" id="UP000065734"/>
    </source>
</evidence>
<accession>A0A0H5BQ12</accession>
<dbReference type="RefSeq" id="WP_055037598.1">
    <property type="nucleotide sequence ID" value="NZ_AP014854.2"/>
</dbReference>
<name>A0A0H5BQ12_BLAVI</name>
<keyword evidence="1" id="KW-0812">Transmembrane</keyword>
<dbReference type="EMBL" id="AP014854">
    <property type="protein sequence ID" value="BAS00189.1"/>
    <property type="molecule type" value="Genomic_DNA"/>
</dbReference>
<gene>
    <name evidence="2" type="ORF">BV133_2595</name>
    <name evidence="3" type="ORF">BVIRIDIS_15800</name>
</gene>
<reference evidence="4" key="3">
    <citation type="journal article" date="2016" name="Genome Announc.">
        <title>Revised genome sequence of the purple photosynthetic bacterium Blastochloris viridis.</title>
        <authorList>
            <person name="Liu L.N."/>
            <person name="Faulkner M."/>
            <person name="Liu X."/>
            <person name="Huang F."/>
            <person name="Darby A.C."/>
            <person name="Hall N."/>
        </authorList>
    </citation>
    <scope>NUCLEOTIDE SEQUENCE [LARGE SCALE GENOMIC DNA]</scope>
    <source>
        <strain evidence="4">ATCC 19567 / DSM 133 / F</strain>
    </source>
</reference>
<organism evidence="3 4">
    <name type="scientific">Blastochloris viridis</name>
    <name type="common">Rhodopseudomonas viridis</name>
    <dbReference type="NCBI Taxonomy" id="1079"/>
    <lineage>
        <taxon>Bacteria</taxon>
        <taxon>Pseudomonadati</taxon>
        <taxon>Pseudomonadota</taxon>
        <taxon>Alphaproteobacteria</taxon>
        <taxon>Hyphomicrobiales</taxon>
        <taxon>Blastochloridaceae</taxon>
        <taxon>Blastochloris</taxon>
    </lineage>
</organism>
<feature type="transmembrane region" description="Helical" evidence="1">
    <location>
        <begin position="5"/>
        <end position="24"/>
    </location>
</feature>
<dbReference type="OrthoDB" id="166547at2"/>
<evidence type="ECO:0000313" key="3">
    <source>
        <dbReference type="EMBL" id="CUU42567.1"/>
    </source>
</evidence>
<keyword evidence="1" id="KW-0472">Membrane</keyword>
<keyword evidence="4" id="KW-1185">Reference proteome</keyword>
<sequence>MQFGIAYIASVAAFLILDFIWLSATTSTFYRPQLGDLLLERPNLTVAALFYLFYVVGVVVFAVMPAYAAKSWLTALGLGALLGLVAYGTYDVTNLATLKGWPVMVSVVDLAWGVVVTATASVAGYVALRTFGN</sequence>
<dbReference type="Proteomes" id="UP000065734">
    <property type="component" value="Chromosome I"/>
</dbReference>
<dbReference type="EMBL" id="LN907867">
    <property type="protein sequence ID" value="CUU42567.1"/>
    <property type="molecule type" value="Genomic_DNA"/>
</dbReference>
<protein>
    <submittedName>
        <fullName evidence="3">Putative membrane protein</fullName>
    </submittedName>
</protein>
<reference evidence="3" key="2">
    <citation type="submission" date="2015-11" db="EMBL/GenBank/DDBJ databases">
        <authorList>
            <person name="Zhang Y."/>
            <person name="Guo Z."/>
        </authorList>
    </citation>
    <scope>NUCLEOTIDE SEQUENCE</scope>
    <source>
        <strain evidence="3">1</strain>
    </source>
</reference>
<proteinExistence type="predicted"/>